<evidence type="ECO:0000259" key="1">
    <source>
        <dbReference type="Pfam" id="PF07589"/>
    </source>
</evidence>
<accession>A0ABT6FIL5</accession>
<protein>
    <submittedName>
        <fullName evidence="2">PEP-CTERM sorting domain-containing protein</fullName>
    </submittedName>
</protein>
<feature type="domain" description="Ice-binding protein C-terminal" evidence="1">
    <location>
        <begin position="218"/>
        <end position="242"/>
    </location>
</feature>
<keyword evidence="3" id="KW-1185">Reference proteome</keyword>
<evidence type="ECO:0000313" key="3">
    <source>
        <dbReference type="Proteomes" id="UP001216907"/>
    </source>
</evidence>
<organism evidence="2 3">
    <name type="scientific">Paludisphaera mucosa</name>
    <dbReference type="NCBI Taxonomy" id="3030827"/>
    <lineage>
        <taxon>Bacteria</taxon>
        <taxon>Pseudomonadati</taxon>
        <taxon>Planctomycetota</taxon>
        <taxon>Planctomycetia</taxon>
        <taxon>Isosphaerales</taxon>
        <taxon>Isosphaeraceae</taxon>
        <taxon>Paludisphaera</taxon>
    </lineage>
</organism>
<proteinExistence type="predicted"/>
<evidence type="ECO:0000313" key="2">
    <source>
        <dbReference type="EMBL" id="MDG3007426.1"/>
    </source>
</evidence>
<dbReference type="RefSeq" id="WP_277863706.1">
    <property type="nucleotide sequence ID" value="NZ_JARRAG010000002.1"/>
</dbReference>
<dbReference type="Pfam" id="PF07589">
    <property type="entry name" value="PEP-CTERM"/>
    <property type="match status" value="1"/>
</dbReference>
<sequence>MRMASLRMQLGIASVVLGLGTGTAYADLVLSVEPPKAQQTSVADVTTEDFDGFETGWQSSLTTAVGTITSDSMFVRTADQYGGAGGVGKYLAVAGDAPTTLTFNTAQSFFGFWWSAADPTNAFAIYSGSTLLASFNPTTALGALDYHYKGNPTDDFSGQDYGEKFAYLDFTGTDGTTFDRIVFMNPNGGSRLELDNFSIRAEALETPPGTGIDGVGVVPEPSSLAMAGASMLAACGFAARRRGRRPA</sequence>
<reference evidence="2 3" key="1">
    <citation type="submission" date="2023-03" db="EMBL/GenBank/DDBJ databases">
        <title>Paludisphaera mucosa sp. nov. a novel planctomycete from northern fen.</title>
        <authorList>
            <person name="Ivanova A."/>
        </authorList>
    </citation>
    <scope>NUCLEOTIDE SEQUENCE [LARGE SCALE GENOMIC DNA]</scope>
    <source>
        <strain evidence="2 3">Pla2</strain>
    </source>
</reference>
<dbReference type="Proteomes" id="UP001216907">
    <property type="component" value="Unassembled WGS sequence"/>
</dbReference>
<name>A0ABT6FIL5_9BACT</name>
<dbReference type="InterPro" id="IPR013424">
    <property type="entry name" value="Ice-binding_C"/>
</dbReference>
<comment type="caution">
    <text evidence="2">The sequence shown here is derived from an EMBL/GenBank/DDBJ whole genome shotgun (WGS) entry which is preliminary data.</text>
</comment>
<dbReference type="EMBL" id="JARRAG010000002">
    <property type="protein sequence ID" value="MDG3007426.1"/>
    <property type="molecule type" value="Genomic_DNA"/>
</dbReference>
<gene>
    <name evidence="2" type="ORF">PZE19_26995</name>
</gene>